<organism evidence="1 2">
    <name type="scientific">Arachis hypogaea</name>
    <name type="common">Peanut</name>
    <dbReference type="NCBI Taxonomy" id="3818"/>
    <lineage>
        <taxon>Eukaryota</taxon>
        <taxon>Viridiplantae</taxon>
        <taxon>Streptophyta</taxon>
        <taxon>Embryophyta</taxon>
        <taxon>Tracheophyta</taxon>
        <taxon>Spermatophyta</taxon>
        <taxon>Magnoliopsida</taxon>
        <taxon>eudicotyledons</taxon>
        <taxon>Gunneridae</taxon>
        <taxon>Pentapetalae</taxon>
        <taxon>rosids</taxon>
        <taxon>fabids</taxon>
        <taxon>Fabales</taxon>
        <taxon>Fabaceae</taxon>
        <taxon>Papilionoideae</taxon>
        <taxon>50 kb inversion clade</taxon>
        <taxon>dalbergioids sensu lato</taxon>
        <taxon>Dalbergieae</taxon>
        <taxon>Pterocarpus clade</taxon>
        <taxon>Arachis</taxon>
    </lineage>
</organism>
<evidence type="ECO:0000313" key="1">
    <source>
        <dbReference type="EMBL" id="RYR01179.1"/>
    </source>
</evidence>
<gene>
    <name evidence="1" type="ORF">Ahy_B06g080046</name>
</gene>
<keyword evidence="2" id="KW-1185">Reference proteome</keyword>
<sequence length="166" mass="19049">MVLTTRLIIAILQLGLRPEISHDKQFYGDIIFSNNYLYALTQEEILLVIRFIRNFVNDNGLVVEEGDLLSSEDIPLLICPYRIKAYNQHQNHKILFQTSDENPAEAVEARMARRRTMISTSPISDSDATQQYIKGTRRHNPALIGASIVHREGAYTHQSTDHDQQR</sequence>
<dbReference type="Proteomes" id="UP000289738">
    <property type="component" value="Chromosome B06"/>
</dbReference>
<evidence type="ECO:0000313" key="2">
    <source>
        <dbReference type="Proteomes" id="UP000289738"/>
    </source>
</evidence>
<dbReference type="EMBL" id="SDMP01000016">
    <property type="protein sequence ID" value="RYR01179.1"/>
    <property type="molecule type" value="Genomic_DNA"/>
</dbReference>
<accession>A0A444YH17</accession>
<protein>
    <submittedName>
        <fullName evidence="1">Uncharacterized protein</fullName>
    </submittedName>
</protein>
<comment type="caution">
    <text evidence="1">The sequence shown here is derived from an EMBL/GenBank/DDBJ whole genome shotgun (WGS) entry which is preliminary data.</text>
</comment>
<reference evidence="1 2" key="1">
    <citation type="submission" date="2019-01" db="EMBL/GenBank/DDBJ databases">
        <title>Sequencing of cultivated peanut Arachis hypogaea provides insights into genome evolution and oil improvement.</title>
        <authorList>
            <person name="Chen X."/>
        </authorList>
    </citation>
    <scope>NUCLEOTIDE SEQUENCE [LARGE SCALE GENOMIC DNA]</scope>
    <source>
        <strain evidence="2">cv. Fuhuasheng</strain>
        <tissue evidence="1">Leaves</tissue>
    </source>
</reference>
<proteinExistence type="predicted"/>
<dbReference type="AlphaFoldDB" id="A0A444YH17"/>
<name>A0A444YH17_ARAHY</name>